<reference evidence="1" key="1">
    <citation type="submission" date="2019-01" db="EMBL/GenBank/DDBJ databases">
        <title>Draft genome sequences of three monokaryotic isolates of the white-rot basidiomycete fungus Dichomitus squalens.</title>
        <authorList>
            <consortium name="DOE Joint Genome Institute"/>
            <person name="Lopez S.C."/>
            <person name="Andreopoulos B."/>
            <person name="Pangilinan J."/>
            <person name="Lipzen A."/>
            <person name="Riley R."/>
            <person name="Ahrendt S."/>
            <person name="Ng V."/>
            <person name="Barry K."/>
            <person name="Daum C."/>
            <person name="Grigoriev I.V."/>
            <person name="Hilden K.S."/>
            <person name="Makela M.R."/>
            <person name="de Vries R.P."/>
        </authorList>
    </citation>
    <scope>NUCLEOTIDE SEQUENCE [LARGE SCALE GENOMIC DNA]</scope>
    <source>
        <strain evidence="1">OM18370.1</strain>
    </source>
</reference>
<proteinExistence type="predicted"/>
<dbReference type="AlphaFoldDB" id="A0A4Q9ML33"/>
<evidence type="ECO:0000313" key="1">
    <source>
        <dbReference type="EMBL" id="TBU27508.1"/>
    </source>
</evidence>
<sequence length="223" mass="25874">MSSPVFNFPAGNIWDGLNEAAARCEFEQYPRLYLTLPFPSDVELGWQWHTKCRRDEDRVQGDFLRFALPIPLGPCVHMLGTLTEYLEDNLINGDQDVVWVDPTLYGKERVYISRGLFEEESPDTKPQAVVCSLRSGTLRMAEILGMIVQLQWATAQRMYGWEGAAWRFMRLRVTAIRRSVAKDGTTRFFPQLEVLNPRHPHWAQNQPRSLLPDGYLQWVSSRW</sequence>
<organism evidence="1">
    <name type="scientific">Dichomitus squalens</name>
    <dbReference type="NCBI Taxonomy" id="114155"/>
    <lineage>
        <taxon>Eukaryota</taxon>
        <taxon>Fungi</taxon>
        <taxon>Dikarya</taxon>
        <taxon>Basidiomycota</taxon>
        <taxon>Agaricomycotina</taxon>
        <taxon>Agaricomycetes</taxon>
        <taxon>Polyporales</taxon>
        <taxon>Polyporaceae</taxon>
        <taxon>Dichomitus</taxon>
    </lineage>
</organism>
<accession>A0A4Q9ML33</accession>
<name>A0A4Q9ML33_9APHY</name>
<dbReference type="Proteomes" id="UP000292957">
    <property type="component" value="Unassembled WGS sequence"/>
</dbReference>
<dbReference type="EMBL" id="ML143431">
    <property type="protein sequence ID" value="TBU27508.1"/>
    <property type="molecule type" value="Genomic_DNA"/>
</dbReference>
<protein>
    <submittedName>
        <fullName evidence="1">Uncharacterized protein</fullName>
    </submittedName>
</protein>
<gene>
    <name evidence="1" type="ORF">BD311DRAFT_760220</name>
</gene>